<gene>
    <name evidence="1" type="ORF">UFOPK1495_01831</name>
</gene>
<protein>
    <submittedName>
        <fullName evidence="1">Unannotated protein</fullName>
    </submittedName>
</protein>
<reference evidence="1" key="1">
    <citation type="submission" date="2020-05" db="EMBL/GenBank/DDBJ databases">
        <authorList>
            <person name="Chiriac C."/>
            <person name="Salcher M."/>
            <person name="Ghai R."/>
            <person name="Kavagutti S V."/>
        </authorList>
    </citation>
    <scope>NUCLEOTIDE SEQUENCE</scope>
</reference>
<accession>A0A6J6DRR0</accession>
<evidence type="ECO:0000313" key="1">
    <source>
        <dbReference type="EMBL" id="CAB4566970.1"/>
    </source>
</evidence>
<dbReference type="EMBL" id="CAEZSU010000274">
    <property type="protein sequence ID" value="CAB4566970.1"/>
    <property type="molecule type" value="Genomic_DNA"/>
</dbReference>
<name>A0A6J6DRR0_9ZZZZ</name>
<organism evidence="1">
    <name type="scientific">freshwater metagenome</name>
    <dbReference type="NCBI Taxonomy" id="449393"/>
    <lineage>
        <taxon>unclassified sequences</taxon>
        <taxon>metagenomes</taxon>
        <taxon>ecological metagenomes</taxon>
    </lineage>
</organism>
<dbReference type="AlphaFoldDB" id="A0A6J6DRR0"/>
<proteinExistence type="predicted"/>
<sequence>MGAGVGGKYVIGDSNATWVGVLNHYRSGTFANGMHKTPCRFGVIHIEVRHFLATMLLRAVPPAALAGGGVTRAHLMRILAVTKNLFTLQFNREGFGKFRRCVGSFALGRHARIEPRKNFCVVGRGMRECIASQLRPRCLRQRTARLQFRND</sequence>